<organism evidence="3 4">
    <name type="scientific">Ramularia collo-cygni</name>
    <dbReference type="NCBI Taxonomy" id="112498"/>
    <lineage>
        <taxon>Eukaryota</taxon>
        <taxon>Fungi</taxon>
        <taxon>Dikarya</taxon>
        <taxon>Ascomycota</taxon>
        <taxon>Pezizomycotina</taxon>
        <taxon>Dothideomycetes</taxon>
        <taxon>Dothideomycetidae</taxon>
        <taxon>Mycosphaerellales</taxon>
        <taxon>Mycosphaerellaceae</taxon>
        <taxon>Ramularia</taxon>
    </lineage>
</organism>
<accession>A0A2D3VEQ0</accession>
<dbReference type="OrthoDB" id="4838853at2759"/>
<feature type="transmembrane region" description="Helical" evidence="2">
    <location>
        <begin position="253"/>
        <end position="277"/>
    </location>
</feature>
<proteinExistence type="predicted"/>
<gene>
    <name evidence="3" type="ORF">RCC_09266</name>
</gene>
<feature type="compositionally biased region" description="Low complexity" evidence="1">
    <location>
        <begin position="13"/>
        <end position="25"/>
    </location>
</feature>
<dbReference type="RefSeq" id="XP_023630276.1">
    <property type="nucleotide sequence ID" value="XM_023774508.1"/>
</dbReference>
<dbReference type="Proteomes" id="UP000225277">
    <property type="component" value="Unassembled WGS sequence"/>
</dbReference>
<keyword evidence="2" id="KW-0812">Transmembrane</keyword>
<sequence length="325" mass="37829">MQVARPGVVRPPTATSATTFGGASRRSLPSLRRRETKLAQKQAHPWQHLGLTLGLPMVILFDLVVPCIVYYVWYIHTGRQWRRRCDEEHPNEVCPTPRPQYNSEILGYAIICFGFGEIWILGARVHRLFFHQEECAPLLSRSRYELDATSWVYGVAVLLALIPFVIGAEAEIPELYLYAPAFIMVFLMILMIITTLIPIKLPIGINSQARGSRIRPFIYYAAEDFVAVDGLQDREFRVRYNERYETNRMFRRFFLYLTLWWILGTIVYIGCLSAVIWNCEFHVAFGLSFGVLFSYIVVWAGTTFLWVNWEMKREHRAYENDEIEP</sequence>
<evidence type="ECO:0000256" key="1">
    <source>
        <dbReference type="SAM" id="MobiDB-lite"/>
    </source>
</evidence>
<protein>
    <submittedName>
        <fullName evidence="3">Uncharacterized protein</fullName>
    </submittedName>
</protein>
<feature type="transmembrane region" description="Helical" evidence="2">
    <location>
        <begin position="283"/>
        <end position="307"/>
    </location>
</feature>
<dbReference type="STRING" id="112498.A0A2D3VEQ0"/>
<evidence type="ECO:0000256" key="2">
    <source>
        <dbReference type="SAM" id="Phobius"/>
    </source>
</evidence>
<dbReference type="PANTHER" id="PTHR42024">
    <property type="entry name" value="AMINO ACID PERMEASE_ SLC12A DOMAIN-CONTAINING PROTEIN"/>
    <property type="match status" value="1"/>
</dbReference>
<keyword evidence="2" id="KW-1133">Transmembrane helix</keyword>
<evidence type="ECO:0000313" key="4">
    <source>
        <dbReference type="Proteomes" id="UP000225277"/>
    </source>
</evidence>
<dbReference type="PANTHER" id="PTHR42024:SF1">
    <property type="entry name" value="AMINO ACID PERMEASE_ SLC12A DOMAIN-CONTAINING PROTEIN"/>
    <property type="match status" value="1"/>
</dbReference>
<keyword evidence="4" id="KW-1185">Reference proteome</keyword>
<reference evidence="3 4" key="1">
    <citation type="submission" date="2016-03" db="EMBL/GenBank/DDBJ databases">
        <authorList>
            <person name="Ploux O."/>
        </authorList>
    </citation>
    <scope>NUCLEOTIDE SEQUENCE [LARGE SCALE GENOMIC DNA]</scope>
    <source>
        <strain evidence="3 4">URUG2</strain>
    </source>
</reference>
<dbReference type="EMBL" id="FJUY01000017">
    <property type="protein sequence ID" value="CZT23552.1"/>
    <property type="molecule type" value="Genomic_DNA"/>
</dbReference>
<dbReference type="AlphaFoldDB" id="A0A2D3VEQ0"/>
<feature type="region of interest" description="Disordered" evidence="1">
    <location>
        <begin position="1"/>
        <end position="25"/>
    </location>
</feature>
<keyword evidence="2" id="KW-0472">Membrane</keyword>
<evidence type="ECO:0000313" key="3">
    <source>
        <dbReference type="EMBL" id="CZT23552.1"/>
    </source>
</evidence>
<feature type="transmembrane region" description="Helical" evidence="2">
    <location>
        <begin position="178"/>
        <end position="199"/>
    </location>
</feature>
<feature type="transmembrane region" description="Helical" evidence="2">
    <location>
        <begin position="146"/>
        <end position="166"/>
    </location>
</feature>
<name>A0A2D3VEQ0_9PEZI</name>
<dbReference type="GeneID" id="35604338"/>
<feature type="transmembrane region" description="Helical" evidence="2">
    <location>
        <begin position="49"/>
        <end position="73"/>
    </location>
</feature>